<keyword evidence="2" id="KW-1185">Reference proteome</keyword>
<gene>
    <name evidence="1" type="ORF">M7I_4897</name>
</gene>
<dbReference type="InParanoid" id="H0EQE9"/>
<accession>H0EQE9</accession>
<protein>
    <submittedName>
        <fullName evidence="1">Uncharacterized protein</fullName>
    </submittedName>
</protein>
<organism evidence="1 2">
    <name type="scientific">Glarea lozoyensis (strain ATCC 74030 / MF5533)</name>
    <dbReference type="NCBI Taxonomy" id="1104152"/>
    <lineage>
        <taxon>Eukaryota</taxon>
        <taxon>Fungi</taxon>
        <taxon>Dikarya</taxon>
        <taxon>Ascomycota</taxon>
        <taxon>Pezizomycotina</taxon>
        <taxon>Leotiomycetes</taxon>
        <taxon>Helotiales</taxon>
        <taxon>Helotiaceae</taxon>
        <taxon>Glarea</taxon>
    </lineage>
</organism>
<dbReference type="HOGENOM" id="CLU_3143223_0_0_1"/>
<name>H0EQE9_GLAL7</name>
<comment type="caution">
    <text evidence="1">The sequence shown here is derived from an EMBL/GenBank/DDBJ whole genome shotgun (WGS) entry which is preliminary data.</text>
</comment>
<dbReference type="EMBL" id="AGUE01000124">
    <property type="protein sequence ID" value="EHK99215.1"/>
    <property type="molecule type" value="Genomic_DNA"/>
</dbReference>
<sequence>MRTSKRWDRSGRLTRYSTELQEIAARDPTGIRSEARASKVGPSVEAIRK</sequence>
<evidence type="ECO:0000313" key="1">
    <source>
        <dbReference type="EMBL" id="EHK99215.1"/>
    </source>
</evidence>
<proteinExistence type="predicted"/>
<reference evidence="1 2" key="1">
    <citation type="journal article" date="2012" name="Eukaryot. Cell">
        <title>Genome sequence of the fungus Glarea lozoyensis: the first genome sequence of a species from the Helotiaceae family.</title>
        <authorList>
            <person name="Youssar L."/>
            <person name="Gruening B.A."/>
            <person name="Erxleben A."/>
            <person name="Guenther S."/>
            <person name="Huettel W."/>
        </authorList>
    </citation>
    <scope>NUCLEOTIDE SEQUENCE [LARGE SCALE GENOMIC DNA]</scope>
    <source>
        <strain evidence="2">ATCC 74030 / MF5533</strain>
    </source>
</reference>
<dbReference type="Proteomes" id="UP000005446">
    <property type="component" value="Unassembled WGS sequence"/>
</dbReference>
<evidence type="ECO:0000313" key="2">
    <source>
        <dbReference type="Proteomes" id="UP000005446"/>
    </source>
</evidence>
<dbReference type="AlphaFoldDB" id="H0EQE9"/>